<keyword evidence="2" id="KW-1185">Reference proteome</keyword>
<comment type="caution">
    <text evidence="1">The sequence shown here is derived from an EMBL/GenBank/DDBJ whole genome shotgun (WGS) entry which is preliminary data.</text>
</comment>
<proteinExistence type="predicted"/>
<protein>
    <submittedName>
        <fullName evidence="1">Uncharacterized protein</fullName>
    </submittedName>
</protein>
<accession>A0ABS4PTI8</accession>
<sequence length="140" mass="14646">MSSAIGRAEWALHQRAALACAAAQAAGVPGGFEVWADGGALGVRATDPALSFLSIISGVVPEASELGLVRAPDRLLAIRRLDGPFPETADVTQEGAFLDVLLAGYQVDGVVARFIRAEHGLLRCTGSSLRREGRRSAPRP</sequence>
<dbReference type="RefSeq" id="WP_209665492.1">
    <property type="nucleotide sequence ID" value="NZ_JAGGMS010000001.1"/>
</dbReference>
<gene>
    <name evidence="1" type="ORF">JOM49_003680</name>
</gene>
<evidence type="ECO:0000313" key="1">
    <source>
        <dbReference type="EMBL" id="MBP2182154.1"/>
    </source>
</evidence>
<organism evidence="1 2">
    <name type="scientific">Amycolatopsis magusensis</name>
    <dbReference type="NCBI Taxonomy" id="882444"/>
    <lineage>
        <taxon>Bacteria</taxon>
        <taxon>Bacillati</taxon>
        <taxon>Actinomycetota</taxon>
        <taxon>Actinomycetes</taxon>
        <taxon>Pseudonocardiales</taxon>
        <taxon>Pseudonocardiaceae</taxon>
        <taxon>Amycolatopsis</taxon>
    </lineage>
</organism>
<dbReference type="Proteomes" id="UP000741013">
    <property type="component" value="Unassembled WGS sequence"/>
</dbReference>
<reference evidence="1 2" key="1">
    <citation type="submission" date="2021-03" db="EMBL/GenBank/DDBJ databases">
        <title>Sequencing the genomes of 1000 actinobacteria strains.</title>
        <authorList>
            <person name="Klenk H.-P."/>
        </authorList>
    </citation>
    <scope>NUCLEOTIDE SEQUENCE [LARGE SCALE GENOMIC DNA]</scope>
    <source>
        <strain evidence="1 2">DSM 45510</strain>
    </source>
</reference>
<evidence type="ECO:0000313" key="2">
    <source>
        <dbReference type="Proteomes" id="UP000741013"/>
    </source>
</evidence>
<dbReference type="EMBL" id="JAGGMS010000001">
    <property type="protein sequence ID" value="MBP2182154.1"/>
    <property type="molecule type" value="Genomic_DNA"/>
</dbReference>
<name>A0ABS4PTI8_9PSEU</name>